<gene>
    <name evidence="1" type="primary">mraZ</name>
    <name evidence="5" type="ORF">PO878_12040</name>
</gene>
<keyword evidence="1" id="KW-0963">Cytoplasm</keyword>
<organism evidence="5 6">
    <name type="scientific">Iamia majanohamensis</name>
    <dbReference type="NCBI Taxonomy" id="467976"/>
    <lineage>
        <taxon>Bacteria</taxon>
        <taxon>Bacillati</taxon>
        <taxon>Actinomycetota</taxon>
        <taxon>Acidimicrobiia</taxon>
        <taxon>Acidimicrobiales</taxon>
        <taxon>Iamiaceae</taxon>
        <taxon>Iamia</taxon>
    </lineage>
</organism>
<dbReference type="PANTHER" id="PTHR34701:SF1">
    <property type="entry name" value="TRANSCRIPTIONAL REGULATOR MRAZ"/>
    <property type="match status" value="1"/>
</dbReference>
<evidence type="ECO:0000313" key="5">
    <source>
        <dbReference type="EMBL" id="WCO65229.1"/>
    </source>
</evidence>
<dbReference type="PROSITE" id="PS51740">
    <property type="entry name" value="SPOVT_ABRB"/>
    <property type="match status" value="1"/>
</dbReference>
<dbReference type="InterPro" id="IPR003444">
    <property type="entry name" value="MraZ"/>
</dbReference>
<dbReference type="PANTHER" id="PTHR34701">
    <property type="entry name" value="TRANSCRIPTIONAL REGULATOR MRAZ"/>
    <property type="match status" value="1"/>
</dbReference>
<evidence type="ECO:0000259" key="4">
    <source>
        <dbReference type="PROSITE" id="PS51740"/>
    </source>
</evidence>
<dbReference type="InterPro" id="IPR035644">
    <property type="entry name" value="MraZ_C"/>
</dbReference>
<dbReference type="GO" id="GO:2000143">
    <property type="term" value="P:negative regulation of DNA-templated transcription initiation"/>
    <property type="evidence" value="ECO:0007669"/>
    <property type="project" value="TreeGrafter"/>
</dbReference>
<keyword evidence="1" id="KW-0804">Transcription</keyword>
<evidence type="ECO:0000256" key="1">
    <source>
        <dbReference type="HAMAP-Rule" id="MF_01008"/>
    </source>
</evidence>
<keyword evidence="1" id="KW-0805">Transcription regulation</keyword>
<protein>
    <recommendedName>
        <fullName evidence="1">Transcriptional regulator MraZ</fullName>
    </recommendedName>
</protein>
<dbReference type="EMBL" id="CP116942">
    <property type="protein sequence ID" value="WCO65229.1"/>
    <property type="molecule type" value="Genomic_DNA"/>
</dbReference>
<keyword evidence="6" id="KW-1185">Reference proteome</keyword>
<dbReference type="RefSeq" id="WP_272734754.1">
    <property type="nucleotide sequence ID" value="NZ_CP116942.1"/>
</dbReference>
<dbReference type="AlphaFoldDB" id="A0AAF0BUB9"/>
<evidence type="ECO:0000313" key="6">
    <source>
        <dbReference type="Proteomes" id="UP001216390"/>
    </source>
</evidence>
<proteinExistence type="inferred from homology"/>
<dbReference type="GO" id="GO:0000976">
    <property type="term" value="F:transcription cis-regulatory region binding"/>
    <property type="evidence" value="ECO:0007669"/>
    <property type="project" value="TreeGrafter"/>
</dbReference>
<reference evidence="5" key="1">
    <citation type="submission" date="2023-01" db="EMBL/GenBank/DDBJ databases">
        <title>The diversity of Class Acidimicrobiia in South China Sea sediment environments and the proposal of Iamia marina sp. nov., a novel species of the genus Iamia.</title>
        <authorList>
            <person name="He Y."/>
            <person name="Tian X."/>
        </authorList>
    </citation>
    <scope>NUCLEOTIDE SEQUENCE</scope>
    <source>
        <strain evidence="5">DSM 19957</strain>
    </source>
</reference>
<dbReference type="GO" id="GO:0009295">
    <property type="term" value="C:nucleoid"/>
    <property type="evidence" value="ECO:0007669"/>
    <property type="project" value="UniProtKB-SubCell"/>
</dbReference>
<dbReference type="SUPFAM" id="SSF89447">
    <property type="entry name" value="AbrB/MazE/MraZ-like"/>
    <property type="match status" value="1"/>
</dbReference>
<evidence type="ECO:0000256" key="2">
    <source>
        <dbReference type="PROSITE-ProRule" id="PRU01076"/>
    </source>
</evidence>
<accession>A0AAF0BUB9</accession>
<dbReference type="InterPro" id="IPR007159">
    <property type="entry name" value="SpoVT-AbrB_dom"/>
</dbReference>
<evidence type="ECO:0000256" key="3">
    <source>
        <dbReference type="SAM" id="MobiDB-lite"/>
    </source>
</evidence>
<comment type="similarity">
    <text evidence="1">Belongs to the MraZ family.</text>
</comment>
<dbReference type="GO" id="GO:0003700">
    <property type="term" value="F:DNA-binding transcription factor activity"/>
    <property type="evidence" value="ECO:0007669"/>
    <property type="project" value="UniProtKB-UniRule"/>
</dbReference>
<dbReference type="InterPro" id="IPR037914">
    <property type="entry name" value="SpoVT-AbrB_sf"/>
</dbReference>
<sequence length="173" mass="18559">MGHASVETEGEARRDDGPAPAPPSRLCGRFTNGIDAKSRVVMPAAFRAPFAADGGLITPWRGTCLAAMAPGEFDLYVARAAASLADAGEDVDRHLSTLWSSTVTFGLDLQGRLVLPEEVRSQVGITDEVRFQGRGRRVELWPGAITAEELDERADHLVTLGVVQSAYIPELES</sequence>
<feature type="domain" description="SpoVT-AbrB" evidence="4">
    <location>
        <begin position="102"/>
        <end position="145"/>
    </location>
</feature>
<name>A0AAF0BUB9_9ACTN</name>
<comment type="subcellular location">
    <subcellularLocation>
        <location evidence="1">Cytoplasm</location>
        <location evidence="1">Nucleoid</location>
    </subcellularLocation>
</comment>
<comment type="subunit">
    <text evidence="1">Forms oligomers.</text>
</comment>
<dbReference type="GO" id="GO:0005737">
    <property type="term" value="C:cytoplasm"/>
    <property type="evidence" value="ECO:0007669"/>
    <property type="project" value="UniProtKB-UniRule"/>
</dbReference>
<dbReference type="Proteomes" id="UP001216390">
    <property type="component" value="Chromosome"/>
</dbReference>
<dbReference type="HAMAP" id="MF_01008">
    <property type="entry name" value="MraZ"/>
    <property type="match status" value="1"/>
</dbReference>
<dbReference type="CDD" id="cd16321">
    <property type="entry name" value="MraZ_C"/>
    <property type="match status" value="1"/>
</dbReference>
<dbReference type="InterPro" id="IPR038619">
    <property type="entry name" value="MraZ_sf"/>
</dbReference>
<feature type="region of interest" description="Disordered" evidence="3">
    <location>
        <begin position="1"/>
        <end position="27"/>
    </location>
</feature>
<dbReference type="Gene3D" id="3.40.1550.20">
    <property type="entry name" value="Transcriptional regulator MraZ domain"/>
    <property type="match status" value="1"/>
</dbReference>
<keyword evidence="1 2" id="KW-0238">DNA-binding</keyword>
<dbReference type="KEGG" id="ima:PO878_12040"/>